<protein>
    <submittedName>
        <fullName evidence="1">Uncharacterized protein</fullName>
    </submittedName>
</protein>
<dbReference type="Proteomes" id="UP001141806">
    <property type="component" value="Unassembled WGS sequence"/>
</dbReference>
<dbReference type="InterPro" id="IPR035979">
    <property type="entry name" value="RBD_domain_sf"/>
</dbReference>
<organism evidence="1 2">
    <name type="scientific">Protea cynaroides</name>
    <dbReference type="NCBI Taxonomy" id="273540"/>
    <lineage>
        <taxon>Eukaryota</taxon>
        <taxon>Viridiplantae</taxon>
        <taxon>Streptophyta</taxon>
        <taxon>Embryophyta</taxon>
        <taxon>Tracheophyta</taxon>
        <taxon>Spermatophyta</taxon>
        <taxon>Magnoliopsida</taxon>
        <taxon>Proteales</taxon>
        <taxon>Proteaceae</taxon>
        <taxon>Protea</taxon>
    </lineage>
</organism>
<comment type="caution">
    <text evidence="1">The sequence shown here is derived from an EMBL/GenBank/DDBJ whole genome shotgun (WGS) entry which is preliminary data.</text>
</comment>
<reference evidence="1" key="1">
    <citation type="journal article" date="2023" name="Plant J.">
        <title>The genome of the king protea, Protea cynaroides.</title>
        <authorList>
            <person name="Chang J."/>
            <person name="Duong T.A."/>
            <person name="Schoeman C."/>
            <person name="Ma X."/>
            <person name="Roodt D."/>
            <person name="Barker N."/>
            <person name="Li Z."/>
            <person name="Van de Peer Y."/>
            <person name="Mizrachi E."/>
        </authorList>
    </citation>
    <scope>NUCLEOTIDE SEQUENCE</scope>
    <source>
        <tissue evidence="1">Young leaves</tissue>
    </source>
</reference>
<accession>A0A9Q0QNL8</accession>
<evidence type="ECO:0000313" key="2">
    <source>
        <dbReference type="Proteomes" id="UP001141806"/>
    </source>
</evidence>
<dbReference type="EMBL" id="JAMYWD010000007">
    <property type="protein sequence ID" value="KAJ4966163.1"/>
    <property type="molecule type" value="Genomic_DNA"/>
</dbReference>
<evidence type="ECO:0000313" key="1">
    <source>
        <dbReference type="EMBL" id="KAJ4966163.1"/>
    </source>
</evidence>
<proteinExistence type="predicted"/>
<name>A0A9Q0QNL8_9MAGN</name>
<sequence>MIRWVSLVKFVERLSTHGVICPFIFKTVEGARKALEVPNKSFDGHPLYCQKATDSHKLRAAVSTSGGGGGFNGHRGVGFGAPGGAGFNVPDGAMAQQASVASAAQLLSQGFLGRTFPFGPGVPPNQDAFAVLAAAAQNPAAFGVNPTILASLNPALAAAMNGAPPPVAAAAQWTIPHAMPGF</sequence>
<gene>
    <name evidence="1" type="ORF">NE237_018012</name>
</gene>
<dbReference type="SUPFAM" id="SSF54928">
    <property type="entry name" value="RNA-binding domain, RBD"/>
    <property type="match status" value="1"/>
</dbReference>
<keyword evidence="2" id="KW-1185">Reference proteome</keyword>
<dbReference type="GO" id="GO:0003676">
    <property type="term" value="F:nucleic acid binding"/>
    <property type="evidence" value="ECO:0007669"/>
    <property type="project" value="InterPro"/>
</dbReference>
<dbReference type="AlphaFoldDB" id="A0A9Q0QNL8"/>